<comment type="pathway">
    <text evidence="1 7">Cofactor biosynthesis; (R)-pantothenate biosynthesis; (R)-pantoate from 3-methyl-2-oxobutanoate: step 1/2.</text>
</comment>
<evidence type="ECO:0000256" key="4">
    <source>
        <dbReference type="ARBA" id="ARBA00012618"/>
    </source>
</evidence>
<comment type="catalytic activity">
    <reaction evidence="6 7">
        <text>(6R)-5,10-methylene-5,6,7,8-tetrahydrofolate + 3-methyl-2-oxobutanoate + H2O = 2-dehydropantoate + (6S)-5,6,7,8-tetrahydrofolate</text>
        <dbReference type="Rhea" id="RHEA:11824"/>
        <dbReference type="ChEBI" id="CHEBI:11561"/>
        <dbReference type="ChEBI" id="CHEBI:11851"/>
        <dbReference type="ChEBI" id="CHEBI:15377"/>
        <dbReference type="ChEBI" id="CHEBI:15636"/>
        <dbReference type="ChEBI" id="CHEBI:57453"/>
        <dbReference type="EC" id="2.1.2.11"/>
    </reaction>
</comment>
<keyword evidence="7" id="KW-0566">Pantothenate biosynthesis</keyword>
<reference evidence="8 9" key="1">
    <citation type="journal article" date="2009" name="Nature">
        <title>Evolution of pathogenicity and sexual reproduction in eight Candida genomes.</title>
        <authorList>
            <person name="Butler G."/>
            <person name="Rasmussen M.D."/>
            <person name="Lin M.F."/>
            <person name="Santos M.A."/>
            <person name="Sakthikumar S."/>
            <person name="Munro C.A."/>
            <person name="Rheinbay E."/>
            <person name="Grabherr M."/>
            <person name="Forche A."/>
            <person name="Reedy J.L."/>
            <person name="Agrafioti I."/>
            <person name="Arnaud M.B."/>
            <person name="Bates S."/>
            <person name="Brown A.J."/>
            <person name="Brunke S."/>
            <person name="Costanzo M.C."/>
            <person name="Fitzpatrick D.A."/>
            <person name="de Groot P.W."/>
            <person name="Harris D."/>
            <person name="Hoyer L.L."/>
            <person name="Hube B."/>
            <person name="Klis F.M."/>
            <person name="Kodira C."/>
            <person name="Lennard N."/>
            <person name="Logue M.E."/>
            <person name="Martin R."/>
            <person name="Neiman A.M."/>
            <person name="Nikolaou E."/>
            <person name="Quail M.A."/>
            <person name="Quinn J."/>
            <person name="Santos M.C."/>
            <person name="Schmitzberger F.F."/>
            <person name="Sherlock G."/>
            <person name="Shah P."/>
            <person name="Silverstein K.A."/>
            <person name="Skrzypek M.S."/>
            <person name="Soll D."/>
            <person name="Staggs R."/>
            <person name="Stansfield I."/>
            <person name="Stumpf M.P."/>
            <person name="Sudbery P.E."/>
            <person name="Srikantha T."/>
            <person name="Zeng Q."/>
            <person name="Berman J."/>
            <person name="Berriman M."/>
            <person name="Heitman J."/>
            <person name="Gow N.A."/>
            <person name="Lorenz M.C."/>
            <person name="Birren B.W."/>
            <person name="Kellis M."/>
            <person name="Cuomo C.A."/>
        </authorList>
    </citation>
    <scope>NUCLEOTIDE SEQUENCE [LARGE SCALE GENOMIC DNA]</scope>
    <source>
        <strain evidence="9">ATCC 6260 / CBS 566 / DSM 6381 / JCM 1539 / NBRC 10279 / NRRL Y-324</strain>
    </source>
</reference>
<dbReference type="CDD" id="cd06557">
    <property type="entry name" value="KPHMT-like"/>
    <property type="match status" value="1"/>
</dbReference>
<dbReference type="OMA" id="VLVWTDM"/>
<evidence type="ECO:0000256" key="6">
    <source>
        <dbReference type="ARBA" id="ARBA00049172"/>
    </source>
</evidence>
<dbReference type="PIRSF" id="PIRSF000388">
    <property type="entry name" value="Pantoate_hydroxy_MeTrfase"/>
    <property type="match status" value="1"/>
</dbReference>
<dbReference type="UniPathway" id="UPA00028">
    <property type="reaction ID" value="UER00003"/>
</dbReference>
<dbReference type="GO" id="GO:0005739">
    <property type="term" value="C:mitochondrion"/>
    <property type="evidence" value="ECO:0007669"/>
    <property type="project" value="TreeGrafter"/>
</dbReference>
<dbReference type="VEuPathDB" id="FungiDB:PGUG_02730"/>
<dbReference type="EC" id="2.1.2.11" evidence="4 7"/>
<name>A5DHH9_PICGU</name>
<dbReference type="HAMAP" id="MF_00156">
    <property type="entry name" value="PanB"/>
    <property type="match status" value="1"/>
</dbReference>
<dbReference type="AlphaFoldDB" id="A5DHH9"/>
<organism evidence="8 9">
    <name type="scientific">Meyerozyma guilliermondii (strain ATCC 6260 / CBS 566 / DSM 6381 / JCM 1539 / NBRC 10279 / NRRL Y-324)</name>
    <name type="common">Yeast</name>
    <name type="synonym">Candida guilliermondii</name>
    <dbReference type="NCBI Taxonomy" id="294746"/>
    <lineage>
        <taxon>Eukaryota</taxon>
        <taxon>Fungi</taxon>
        <taxon>Dikarya</taxon>
        <taxon>Ascomycota</taxon>
        <taxon>Saccharomycotina</taxon>
        <taxon>Pichiomycetes</taxon>
        <taxon>Debaryomycetaceae</taxon>
        <taxon>Meyerozyma</taxon>
    </lineage>
</organism>
<evidence type="ECO:0000256" key="2">
    <source>
        <dbReference type="ARBA" id="ARBA00008676"/>
    </source>
</evidence>
<protein>
    <recommendedName>
        <fullName evidence="4 7">3-methyl-2-oxobutanoate hydroxymethyltransferase</fullName>
        <ecNumber evidence="4 7">2.1.2.11</ecNumber>
    </recommendedName>
</protein>
<accession>A5DHH9</accession>
<dbReference type="OrthoDB" id="425211at2759"/>
<dbReference type="RefSeq" id="XP_001485001.1">
    <property type="nucleotide sequence ID" value="XM_001484951.1"/>
</dbReference>
<dbReference type="STRING" id="294746.A5DHH9"/>
<evidence type="ECO:0000256" key="1">
    <source>
        <dbReference type="ARBA" id="ARBA00005033"/>
    </source>
</evidence>
<evidence type="ECO:0000313" key="9">
    <source>
        <dbReference type="Proteomes" id="UP000001997"/>
    </source>
</evidence>
<dbReference type="eggNOG" id="KOG2949">
    <property type="taxonomic scope" value="Eukaryota"/>
</dbReference>
<dbReference type="NCBIfam" id="NF001452">
    <property type="entry name" value="PRK00311.1"/>
    <property type="match status" value="1"/>
</dbReference>
<dbReference type="NCBIfam" id="TIGR00222">
    <property type="entry name" value="panB"/>
    <property type="match status" value="1"/>
</dbReference>
<dbReference type="InterPro" id="IPR003700">
    <property type="entry name" value="Pantoate_hydroxy_MeTrfase"/>
</dbReference>
<dbReference type="FunCoup" id="A5DHH9">
    <property type="interactions" value="159"/>
</dbReference>
<gene>
    <name evidence="8" type="ORF">PGUG_02730</name>
</gene>
<dbReference type="FunFam" id="3.20.20.60:FF:000003">
    <property type="entry name" value="3-methyl-2-oxobutanoate hydroxymethyltransferase"/>
    <property type="match status" value="1"/>
</dbReference>
<evidence type="ECO:0000256" key="3">
    <source>
        <dbReference type="ARBA" id="ARBA00011881"/>
    </source>
</evidence>
<dbReference type="PANTHER" id="PTHR20881:SF0">
    <property type="entry name" value="3-METHYL-2-OXOBUTANOATE HYDROXYMETHYLTRANSFERASE"/>
    <property type="match status" value="1"/>
</dbReference>
<dbReference type="HOGENOM" id="CLU_036645_1_0_1"/>
<dbReference type="Pfam" id="PF02548">
    <property type="entry name" value="Pantoate_transf"/>
    <property type="match status" value="1"/>
</dbReference>
<evidence type="ECO:0000313" key="8">
    <source>
        <dbReference type="EMBL" id="EDK38632.1"/>
    </source>
</evidence>
<dbReference type="InParanoid" id="A5DHH9"/>
<comment type="subunit">
    <text evidence="3">Homotetramer.</text>
</comment>
<dbReference type="GO" id="GO:0003864">
    <property type="term" value="F:3-methyl-2-oxobutanoate hydroxymethyltransferase activity"/>
    <property type="evidence" value="ECO:0007669"/>
    <property type="project" value="UniProtKB-EC"/>
</dbReference>
<evidence type="ECO:0000256" key="7">
    <source>
        <dbReference type="RuleBase" id="RU362100"/>
    </source>
</evidence>
<dbReference type="GO" id="GO:0000287">
    <property type="term" value="F:magnesium ion binding"/>
    <property type="evidence" value="ECO:0007669"/>
    <property type="project" value="TreeGrafter"/>
</dbReference>
<comment type="function">
    <text evidence="7">Catalyzes the reversible reaction in which hydroxymethyl group from 5,10-methylenetetrahydrofolate is transferred onto alpha-ketoisovalerate to form ketopantoate.</text>
</comment>
<dbReference type="InterPro" id="IPR015813">
    <property type="entry name" value="Pyrv/PenolPyrv_kinase-like_dom"/>
</dbReference>
<dbReference type="KEGG" id="pgu:PGUG_02730"/>
<dbReference type="PANTHER" id="PTHR20881">
    <property type="entry name" value="3-METHYL-2-OXOBUTANOATE HYDROXYMETHYLTRANSFERASE"/>
    <property type="match status" value="1"/>
</dbReference>
<dbReference type="Proteomes" id="UP000001997">
    <property type="component" value="Unassembled WGS sequence"/>
</dbReference>
<dbReference type="SUPFAM" id="SSF51621">
    <property type="entry name" value="Phosphoenolpyruvate/pyruvate domain"/>
    <property type="match status" value="1"/>
</dbReference>
<comment type="similarity">
    <text evidence="2 7">Belongs to the PanB family.</text>
</comment>
<sequence>MISYRKAATWVGKIRHFSTFSTLRSAHGHNTRKTLADIKQLYETKQPIAMVTAYDYISAQVCEAANADITLVGDSLAMVALGYNDTNEIPYEEFLYHIKAVNRGNNTAMVVADVPFGSSELSTEQAIATSIDMVKRGGVQGVKIEGGRNVAAKIKSVVDIGIPVMGHVGLTPQKYHALGGYKLQGNSTESSWSIYEDCLALQEAGAFSIVLECMPNKLAELITEKLSIPTIGIGAGPKCSGQVLVYADMLGMLSPDHKKAKFVKSYGNIYDQSVDSVKQYIAEVKDSSFPNPDEHGYKIKSEVLKALRTRAG</sequence>
<evidence type="ECO:0000256" key="5">
    <source>
        <dbReference type="ARBA" id="ARBA00022679"/>
    </source>
</evidence>
<dbReference type="GO" id="GO:0015940">
    <property type="term" value="P:pantothenate biosynthetic process"/>
    <property type="evidence" value="ECO:0007669"/>
    <property type="project" value="UniProtKB-UniPathway"/>
</dbReference>
<keyword evidence="5 7" id="KW-0808">Transferase</keyword>
<proteinExistence type="inferred from homology"/>
<dbReference type="EMBL" id="CH408157">
    <property type="protein sequence ID" value="EDK38632.1"/>
    <property type="molecule type" value="Genomic_DNA"/>
</dbReference>
<dbReference type="InterPro" id="IPR040442">
    <property type="entry name" value="Pyrv_kinase-like_dom_sf"/>
</dbReference>
<dbReference type="Gene3D" id="3.20.20.60">
    <property type="entry name" value="Phosphoenolpyruvate-binding domains"/>
    <property type="match status" value="1"/>
</dbReference>
<dbReference type="GeneID" id="5127277"/>
<keyword evidence="9" id="KW-1185">Reference proteome</keyword>